<dbReference type="InterPro" id="IPR011250">
    <property type="entry name" value="OMP/PagP_B-barrel"/>
</dbReference>
<dbReference type="Gene3D" id="2.40.160.20">
    <property type="match status" value="1"/>
</dbReference>
<organism evidence="1 2">
    <name type="scientific">Candidatus Gallipaludibacter merdavium</name>
    <dbReference type="NCBI Taxonomy" id="2840839"/>
    <lineage>
        <taxon>Bacteria</taxon>
        <taxon>Pseudomonadati</taxon>
        <taxon>Bacteroidota</taxon>
        <taxon>Bacteroidia</taxon>
        <taxon>Bacteroidales</taxon>
        <taxon>Candidatus Gallipaludibacter</taxon>
    </lineage>
</organism>
<reference evidence="1" key="2">
    <citation type="journal article" date="2021" name="PeerJ">
        <title>Extensive microbial diversity within the chicken gut microbiome revealed by metagenomics and culture.</title>
        <authorList>
            <person name="Gilroy R."/>
            <person name="Ravi A."/>
            <person name="Getino M."/>
            <person name="Pursley I."/>
            <person name="Horton D.L."/>
            <person name="Alikhan N.F."/>
            <person name="Baker D."/>
            <person name="Gharbi K."/>
            <person name="Hall N."/>
            <person name="Watson M."/>
            <person name="Adriaenssens E.M."/>
            <person name="Foster-Nyarko E."/>
            <person name="Jarju S."/>
            <person name="Secka A."/>
            <person name="Antonio M."/>
            <person name="Oren A."/>
            <person name="Chaudhuri R.R."/>
            <person name="La Ragione R."/>
            <person name="Hildebrand F."/>
            <person name="Pallen M.J."/>
        </authorList>
    </citation>
    <scope>NUCLEOTIDE SEQUENCE</scope>
    <source>
        <strain evidence="1">G3-3990</strain>
    </source>
</reference>
<dbReference type="EMBL" id="JADIMG010000049">
    <property type="protein sequence ID" value="MBO8459649.1"/>
    <property type="molecule type" value="Genomic_DNA"/>
</dbReference>
<evidence type="ECO:0000313" key="1">
    <source>
        <dbReference type="EMBL" id="MBO8459649.1"/>
    </source>
</evidence>
<dbReference type="AlphaFoldDB" id="A0A9D9N463"/>
<protein>
    <recommendedName>
        <fullName evidence="3">DUF6089 domain-containing protein</fullName>
    </recommendedName>
</protein>
<proteinExistence type="predicted"/>
<gene>
    <name evidence="1" type="ORF">IAA73_04865</name>
</gene>
<dbReference type="SUPFAM" id="SSF56925">
    <property type="entry name" value="OMPA-like"/>
    <property type="match status" value="1"/>
</dbReference>
<dbReference type="Proteomes" id="UP000823641">
    <property type="component" value="Unassembled WGS sequence"/>
</dbReference>
<evidence type="ECO:0008006" key="3">
    <source>
        <dbReference type="Google" id="ProtNLM"/>
    </source>
</evidence>
<name>A0A9D9N463_9BACT</name>
<evidence type="ECO:0000313" key="2">
    <source>
        <dbReference type="Proteomes" id="UP000823641"/>
    </source>
</evidence>
<accession>A0A9D9N463</accession>
<sequence>MKLKLQRYGIIAVLLVLGGWKISAASNYLCEIGPIGGLSYYIGDANSFVFGNVQPAYGLMFRYKFTSRWALTAKGQYSNVLFKVNDAWDKSMLGQVDVVAEYNFFNMKLGGYERFSHNYSPYLFAGIGVALHGKGQHFGPYLPFGLGFKWQMTPRWGLMVEWQQQLFFCDNVEGYDILDNTYGLNGINFLKNDLVSTLTVGISFHFMREPKNCKMCVR</sequence>
<comment type="caution">
    <text evidence="1">The sequence shown here is derived from an EMBL/GenBank/DDBJ whole genome shotgun (WGS) entry which is preliminary data.</text>
</comment>
<reference evidence="1" key="1">
    <citation type="submission" date="2020-10" db="EMBL/GenBank/DDBJ databases">
        <authorList>
            <person name="Gilroy R."/>
        </authorList>
    </citation>
    <scope>NUCLEOTIDE SEQUENCE</scope>
    <source>
        <strain evidence="1">G3-3990</strain>
    </source>
</reference>